<dbReference type="HOGENOM" id="CLU_2448625_0_0_5"/>
<dbReference type="Proteomes" id="UP000008748">
    <property type="component" value="Unassembled WGS sequence"/>
</dbReference>
<comment type="caution">
    <text evidence="2">The sequence shown here is derived from an EMBL/GenBank/DDBJ whole genome shotgun (WGS) entry which is preliminary data.</text>
</comment>
<dbReference type="PATRIC" id="fig|1094552.3.peg.1782"/>
<protein>
    <submittedName>
        <fullName evidence="2">Uncharacterized protein</fullName>
    </submittedName>
</protein>
<organism evidence="2 3">
    <name type="scientific">Bartonella birtlesii LL-WM9</name>
    <dbReference type="NCBI Taxonomy" id="1094552"/>
    <lineage>
        <taxon>Bacteria</taxon>
        <taxon>Pseudomonadati</taxon>
        <taxon>Pseudomonadota</taxon>
        <taxon>Alphaproteobacteria</taxon>
        <taxon>Hyphomicrobiales</taxon>
        <taxon>Bartonellaceae</taxon>
        <taxon>Bartonella</taxon>
    </lineage>
</organism>
<accession>J1ISV3</accession>
<evidence type="ECO:0000256" key="1">
    <source>
        <dbReference type="SAM" id="Phobius"/>
    </source>
</evidence>
<evidence type="ECO:0000313" key="3">
    <source>
        <dbReference type="Proteomes" id="UP000008748"/>
    </source>
</evidence>
<dbReference type="EMBL" id="AIMC01000049">
    <property type="protein sequence ID" value="EJF74170.1"/>
    <property type="molecule type" value="Genomic_DNA"/>
</dbReference>
<keyword evidence="1" id="KW-0812">Transmembrane</keyword>
<feature type="transmembrane region" description="Helical" evidence="1">
    <location>
        <begin position="70"/>
        <end position="88"/>
    </location>
</feature>
<dbReference type="AlphaFoldDB" id="J1ISV3"/>
<keyword evidence="1" id="KW-0472">Membrane</keyword>
<keyword evidence="3" id="KW-1185">Reference proteome</keyword>
<reference evidence="2 3" key="1">
    <citation type="submission" date="2012-03" db="EMBL/GenBank/DDBJ databases">
        <title>The Genome Sequence of Bartonella birtlesii LL-WM9.</title>
        <authorList>
            <consortium name="The Broad Institute Genome Sequencing Platform"/>
            <consortium name="The Broad Institute Genome Sequencing Center for Infectious Disease"/>
            <person name="Feldgarden M."/>
            <person name="Kirby J."/>
            <person name="Kosoy M."/>
            <person name="Birtles R."/>
            <person name="Probert W.S."/>
            <person name="Chiaraviglio L."/>
            <person name="Young S.K."/>
            <person name="Zeng Q."/>
            <person name="Gargeya S."/>
            <person name="Fitzgerald M."/>
            <person name="Haas B."/>
            <person name="Abouelleil A."/>
            <person name="Alvarado L."/>
            <person name="Arachchi H.M."/>
            <person name="Berlin A."/>
            <person name="Chapman S.B."/>
            <person name="Gearin G."/>
            <person name="Goldberg J."/>
            <person name="Griggs A."/>
            <person name="Gujja S."/>
            <person name="Hansen M."/>
            <person name="Heiman D."/>
            <person name="Howarth C."/>
            <person name="Larimer J."/>
            <person name="Lui A."/>
            <person name="MacDonald P.J.P."/>
            <person name="McCowen C."/>
            <person name="Montmayeur A."/>
            <person name="Murphy C."/>
            <person name="Neiman D."/>
            <person name="Pearson M."/>
            <person name="Priest M."/>
            <person name="Roberts A."/>
            <person name="Saif S."/>
            <person name="Shea T."/>
            <person name="Sisk P."/>
            <person name="Stolte C."/>
            <person name="Sykes S."/>
            <person name="Wortman J."/>
            <person name="Nusbaum C."/>
            <person name="Birren B."/>
        </authorList>
    </citation>
    <scope>NUCLEOTIDE SEQUENCE [LARGE SCALE GENOMIC DNA]</scope>
    <source>
        <strain evidence="2 3">LL-WM9</strain>
    </source>
</reference>
<sequence length="89" mass="10043">MPEETSKAIRFSQAGDSKSFLSCCHACFTFCSAIAIKRMLSLFHADFNDYVQSCHLHERVNKLNTVSISGLNQEYLLILMILPIVAFLL</sequence>
<keyword evidence="1" id="KW-1133">Transmembrane helix</keyword>
<gene>
    <name evidence="2" type="ORF">ME7_01588</name>
</gene>
<evidence type="ECO:0000313" key="2">
    <source>
        <dbReference type="EMBL" id="EJF74170.1"/>
    </source>
</evidence>
<proteinExistence type="predicted"/>
<name>J1ISV3_9HYPH</name>
<dbReference type="RefSeq" id="WP_006590501.1">
    <property type="nucleotide sequence ID" value="NZ_JH725079.1"/>
</dbReference>